<evidence type="ECO:0000256" key="2">
    <source>
        <dbReference type="ARBA" id="ARBA00023027"/>
    </source>
</evidence>
<feature type="domain" description="6-phosphogluconate dehydrogenase NADP-binding" evidence="3">
    <location>
        <begin position="2"/>
        <end position="161"/>
    </location>
</feature>
<feature type="domain" description="3-hydroxyisobutyrate dehydrogenase-like NAD-binding" evidence="4">
    <location>
        <begin position="164"/>
        <end position="279"/>
    </location>
</feature>
<dbReference type="PANTHER" id="PTHR22981:SF7">
    <property type="entry name" value="3-HYDROXYISOBUTYRATE DEHYDROGENASE, MITOCHONDRIAL"/>
    <property type="match status" value="1"/>
</dbReference>
<dbReference type="InterPro" id="IPR008927">
    <property type="entry name" value="6-PGluconate_DH-like_C_sf"/>
</dbReference>
<dbReference type="RefSeq" id="WP_133220876.1">
    <property type="nucleotide sequence ID" value="NZ_NRSG01000157.1"/>
</dbReference>
<dbReference type="Pfam" id="PF14833">
    <property type="entry name" value="NAD_binding_11"/>
    <property type="match status" value="1"/>
</dbReference>
<dbReference type="Pfam" id="PF03446">
    <property type="entry name" value="NAD_binding_2"/>
    <property type="match status" value="1"/>
</dbReference>
<dbReference type="InterPro" id="IPR029154">
    <property type="entry name" value="HIBADH-like_NADP-bd"/>
</dbReference>
<evidence type="ECO:0000256" key="1">
    <source>
        <dbReference type="ARBA" id="ARBA00023002"/>
    </source>
</evidence>
<dbReference type="Proteomes" id="UP000697995">
    <property type="component" value="Unassembled WGS sequence"/>
</dbReference>
<organism evidence="5 6">
    <name type="scientific">Paracraurococcus ruber</name>
    <dbReference type="NCBI Taxonomy" id="77675"/>
    <lineage>
        <taxon>Bacteria</taxon>
        <taxon>Pseudomonadati</taxon>
        <taxon>Pseudomonadota</taxon>
        <taxon>Alphaproteobacteria</taxon>
        <taxon>Acetobacterales</taxon>
        <taxon>Roseomonadaceae</taxon>
        <taxon>Paracraurococcus</taxon>
    </lineage>
</organism>
<dbReference type="Gene3D" id="1.10.1040.10">
    <property type="entry name" value="N-(1-d-carboxylethyl)-l-norvaline Dehydrogenase, domain 2"/>
    <property type="match status" value="1"/>
</dbReference>
<dbReference type="InterPro" id="IPR036291">
    <property type="entry name" value="NAD(P)-bd_dom_sf"/>
</dbReference>
<proteinExistence type="predicted"/>
<reference evidence="5 6" key="1">
    <citation type="journal article" date="2020" name="Microorganisms">
        <title>Osmotic Adaptation and Compatible Solute Biosynthesis of Phototrophic Bacteria as Revealed from Genome Analyses.</title>
        <authorList>
            <person name="Imhoff J.F."/>
            <person name="Rahn T."/>
            <person name="Kunzel S."/>
            <person name="Keller A."/>
            <person name="Neulinger S.C."/>
        </authorList>
    </citation>
    <scope>NUCLEOTIDE SEQUENCE [LARGE SCALE GENOMIC DNA]</scope>
    <source>
        <strain evidence="5 6">DSM 15382</strain>
    </source>
</reference>
<dbReference type="EMBL" id="NRSG01000157">
    <property type="protein sequence ID" value="MBK1660225.1"/>
    <property type="molecule type" value="Genomic_DNA"/>
</dbReference>
<keyword evidence="1" id="KW-0560">Oxidoreductase</keyword>
<dbReference type="InterPro" id="IPR015815">
    <property type="entry name" value="HIBADH-related"/>
</dbReference>
<dbReference type="PANTHER" id="PTHR22981">
    <property type="entry name" value="3-HYDROXYISOBUTYRATE DEHYDROGENASE-RELATED"/>
    <property type="match status" value="1"/>
</dbReference>
<dbReference type="PROSITE" id="PS00895">
    <property type="entry name" value="3_HYDROXYISOBUT_DH"/>
    <property type="match status" value="1"/>
</dbReference>
<dbReference type="InterPro" id="IPR006115">
    <property type="entry name" value="6PGDH_NADP-bd"/>
</dbReference>
<name>A0ABS1D0A0_9PROT</name>
<keyword evidence="2" id="KW-0520">NAD</keyword>
<keyword evidence="6" id="KW-1185">Reference proteome</keyword>
<evidence type="ECO:0000313" key="5">
    <source>
        <dbReference type="EMBL" id="MBK1660225.1"/>
    </source>
</evidence>
<accession>A0ABS1D0A0</accession>
<gene>
    <name evidence="5" type="ORF">CKO45_18495</name>
</gene>
<sequence>MKVGFIGLGTMGAFMAANLQKSQYKLVVNDVRRDAAARHLDAGAEWGATPREVAEACDVVFTSLPGPKEVEAVVFGPDGLLAGARPGLAYFDLSTNSQALMRRIHAAFAEKGAQAFDAPVSGGPKGAETGKLAIWVGGDRATYEAHRKVLDAMGDQAAYVGEIGQATVAKLVHNMAGYAIQTALAEVFSMGVKAGLDPLDLWKTVRQGALGRRRTFDRLAEQFLTGRYDPPAFALRLAHKDVTLATSLGRELGVPMRFCQLTLEEMNEALGRGLGNLDSRVPMRLQTERAGVEIACDPAAVQAVLDADRG</sequence>
<evidence type="ECO:0000259" key="4">
    <source>
        <dbReference type="Pfam" id="PF14833"/>
    </source>
</evidence>
<evidence type="ECO:0000259" key="3">
    <source>
        <dbReference type="Pfam" id="PF03446"/>
    </source>
</evidence>
<dbReference type="PIRSF" id="PIRSF000103">
    <property type="entry name" value="HIBADH"/>
    <property type="match status" value="1"/>
</dbReference>
<dbReference type="InterPro" id="IPR002204">
    <property type="entry name" value="3-OH-isobutyrate_DH-rel_CS"/>
</dbReference>
<evidence type="ECO:0000313" key="6">
    <source>
        <dbReference type="Proteomes" id="UP000697995"/>
    </source>
</evidence>
<dbReference type="Gene3D" id="3.40.50.720">
    <property type="entry name" value="NAD(P)-binding Rossmann-like Domain"/>
    <property type="match status" value="1"/>
</dbReference>
<comment type="caution">
    <text evidence="5">The sequence shown here is derived from an EMBL/GenBank/DDBJ whole genome shotgun (WGS) entry which is preliminary data.</text>
</comment>
<dbReference type="InterPro" id="IPR013328">
    <property type="entry name" value="6PGD_dom2"/>
</dbReference>
<dbReference type="SUPFAM" id="SSF48179">
    <property type="entry name" value="6-phosphogluconate dehydrogenase C-terminal domain-like"/>
    <property type="match status" value="1"/>
</dbReference>
<protein>
    <submittedName>
        <fullName evidence="5">3-hydroxyisobutyrate dehydrogenase</fullName>
    </submittedName>
</protein>
<dbReference type="SUPFAM" id="SSF51735">
    <property type="entry name" value="NAD(P)-binding Rossmann-fold domains"/>
    <property type="match status" value="1"/>
</dbReference>